<dbReference type="AlphaFoldDB" id="C5L776"/>
<dbReference type="InParanoid" id="C5L776"/>
<dbReference type="GeneID" id="9060183"/>
<dbReference type="PANTHER" id="PTHR39290:SF6">
    <property type="entry name" value="S-ADENOSYL-L-METHIONINE-DEPENDENT METHYLTRANSFERASES SUPERFAMILY PROTEIN"/>
    <property type="match status" value="1"/>
</dbReference>
<proteinExistence type="predicted"/>
<dbReference type="InterPro" id="IPR029063">
    <property type="entry name" value="SAM-dependent_MTases_sf"/>
</dbReference>
<keyword evidence="3" id="KW-1185">Reference proteome</keyword>
<dbReference type="Gene3D" id="3.40.50.150">
    <property type="entry name" value="Vaccinia Virus protein VP39"/>
    <property type="match status" value="1"/>
</dbReference>
<dbReference type="EMBL" id="GG679899">
    <property type="protein sequence ID" value="EER07338.1"/>
    <property type="molecule type" value="Genomic_DNA"/>
</dbReference>
<sequence length="621" mass="69499">MDDSDEIPSVEAVEGAEEVRPAKKARTNWKELAATAKPNPNEGGGLFEFTGLMPHLSATACAATTEYVVGMGSRYCHGCGSLLARHKIGVRGSMRPRPGNVEQFLSIFCRLRNARVTVMALALGELVKGKDAHKVLEEVKRQLSEVSRQVEDLPDTNSKPRLMSALKEALGPLEEIPAKRERPEGAEEEVEEEQHVDMVCVKKSIEVAMNLDGAYFWMYYMCTMSFEHGHRVPSGGSSLALPPPLEYYSVWCLLAEEDVDRQEKVGSVLSGWDEKKRRHLGEAERSIIDEATRILDGPSFDTTACKNPLYSIQCIRWVESQRVSHALLEGGKVDTWDALVPCGMGTRAEETQTLKQGDPLMPSKILSDWVDSTRDYMCHIYAYATPTESALELLSSFVPGGVVEVGSGTGYWAKLLRDRNVKVLALDKNPPDHQANAYHGRCRPHTEVKKGNAADLQSLSAEEYPKLMLCYPPPQEHMAAEAIGNFKGDYVYHIGEWFGDTGTLAMQKALGQGFRMIRREPLPNWPSTSYEMTIWKRRSNKDDDKGENALPAVACSHCGRKAQVRCRVTCEIAYCNKEECLDAHRSRHRTLMAFKMVPVHKKLMSSLKLSNKQALRKLRRR</sequence>
<dbReference type="Proteomes" id="UP000007800">
    <property type="component" value="Unassembled WGS sequence"/>
</dbReference>
<reference evidence="2 3" key="1">
    <citation type="submission" date="2008-07" db="EMBL/GenBank/DDBJ databases">
        <authorList>
            <person name="El-Sayed N."/>
            <person name="Caler E."/>
            <person name="Inman J."/>
            <person name="Amedeo P."/>
            <person name="Hass B."/>
            <person name="Wortman J."/>
        </authorList>
    </citation>
    <scope>NUCLEOTIDE SEQUENCE [LARGE SCALE GENOMIC DNA]</scope>
    <source>
        <strain evidence="3">ATCC 50983 / TXsc</strain>
    </source>
</reference>
<gene>
    <name evidence="2" type="ORF">Pmar_PMAR020503</name>
</gene>
<evidence type="ECO:0000256" key="1">
    <source>
        <dbReference type="SAM" id="MobiDB-lite"/>
    </source>
</evidence>
<dbReference type="PANTHER" id="PTHR39290">
    <property type="entry name" value="C3H1-TYPE DOMAIN-CONTAINING PROTEIN-RELATED"/>
    <property type="match status" value="1"/>
</dbReference>
<dbReference type="SUPFAM" id="SSF53335">
    <property type="entry name" value="S-adenosyl-L-methionine-dependent methyltransferases"/>
    <property type="match status" value="1"/>
</dbReference>
<feature type="region of interest" description="Disordered" evidence="1">
    <location>
        <begin position="1"/>
        <end position="24"/>
    </location>
</feature>
<accession>C5L776</accession>
<dbReference type="RefSeq" id="XP_002775522.1">
    <property type="nucleotide sequence ID" value="XM_002775476.1"/>
</dbReference>
<organism evidence="3">
    <name type="scientific">Perkinsus marinus (strain ATCC 50983 / TXsc)</name>
    <dbReference type="NCBI Taxonomy" id="423536"/>
    <lineage>
        <taxon>Eukaryota</taxon>
        <taxon>Sar</taxon>
        <taxon>Alveolata</taxon>
        <taxon>Perkinsozoa</taxon>
        <taxon>Perkinsea</taxon>
        <taxon>Perkinsida</taxon>
        <taxon>Perkinsidae</taxon>
        <taxon>Perkinsus</taxon>
    </lineage>
</organism>
<evidence type="ECO:0000313" key="2">
    <source>
        <dbReference type="EMBL" id="EER07338.1"/>
    </source>
</evidence>
<dbReference type="OrthoDB" id="413501at2759"/>
<evidence type="ECO:0008006" key="4">
    <source>
        <dbReference type="Google" id="ProtNLM"/>
    </source>
</evidence>
<protein>
    <recommendedName>
        <fullName evidence="4">MYND-type domain-containing protein</fullName>
    </recommendedName>
</protein>
<evidence type="ECO:0000313" key="3">
    <source>
        <dbReference type="Proteomes" id="UP000007800"/>
    </source>
</evidence>
<name>C5L776_PERM5</name>